<feature type="region of interest" description="Disordered" evidence="1">
    <location>
        <begin position="83"/>
        <end position="118"/>
    </location>
</feature>
<dbReference type="KEGG" id="ttu:TERTU_1031"/>
<dbReference type="InterPro" id="IPR025392">
    <property type="entry name" value="DUF4124"/>
</dbReference>
<dbReference type="OrthoDB" id="7068596at2"/>
<organism evidence="3 4">
    <name type="scientific">Teredinibacter turnerae (strain ATCC 39867 / T7901)</name>
    <dbReference type="NCBI Taxonomy" id="377629"/>
    <lineage>
        <taxon>Bacteria</taxon>
        <taxon>Pseudomonadati</taxon>
        <taxon>Pseudomonadota</taxon>
        <taxon>Gammaproteobacteria</taxon>
        <taxon>Cellvibrionales</taxon>
        <taxon>Cellvibrionaceae</taxon>
        <taxon>Teredinibacter</taxon>
    </lineage>
</organism>
<reference evidence="3 4" key="1">
    <citation type="journal article" date="2009" name="PLoS ONE">
        <title>The complete genome of Teredinibacter turnerae T7901: an intracellular endosymbiont of marine wood-boring bivalves (shipworms).</title>
        <authorList>
            <person name="Yang J.C."/>
            <person name="Madupu R."/>
            <person name="Durkin A.S."/>
            <person name="Ekborg N.A."/>
            <person name="Pedamallu C.S."/>
            <person name="Hostetler J.B."/>
            <person name="Radune D."/>
            <person name="Toms B.S."/>
            <person name="Henrissat B."/>
            <person name="Coutinho P.M."/>
            <person name="Schwarz S."/>
            <person name="Field L."/>
            <person name="Trindade-Silva A.E."/>
            <person name="Soares C.A.G."/>
            <person name="Elshahawi S."/>
            <person name="Hanora A."/>
            <person name="Schmidt E.W."/>
            <person name="Haygood M.G."/>
            <person name="Posfai J."/>
            <person name="Benner J."/>
            <person name="Madinger C."/>
            <person name="Nove J."/>
            <person name="Anton B."/>
            <person name="Chaudhary K."/>
            <person name="Foster J."/>
            <person name="Holman A."/>
            <person name="Kumar S."/>
            <person name="Lessard P.A."/>
            <person name="Luyten Y.A."/>
            <person name="Slatko B."/>
            <person name="Wood N."/>
            <person name="Wu B."/>
            <person name="Teplitski M."/>
            <person name="Mougous J.D."/>
            <person name="Ward N."/>
            <person name="Eisen J.A."/>
            <person name="Badger J.H."/>
            <person name="Distel D.L."/>
        </authorList>
    </citation>
    <scope>NUCLEOTIDE SEQUENCE [LARGE SCALE GENOMIC DNA]</scope>
    <source>
        <strain evidence="4">ATCC 39867 / T7901</strain>
    </source>
</reference>
<evidence type="ECO:0000256" key="1">
    <source>
        <dbReference type="SAM" id="MobiDB-lite"/>
    </source>
</evidence>
<dbReference type="AlphaFoldDB" id="C5BQW4"/>
<name>C5BQW4_TERTT</name>
<dbReference type="Proteomes" id="UP000009080">
    <property type="component" value="Chromosome"/>
</dbReference>
<accession>C5BQW4</accession>
<protein>
    <recommendedName>
        <fullName evidence="2">DUF4124 domain-containing protein</fullName>
    </recommendedName>
</protein>
<keyword evidence="4" id="KW-1185">Reference proteome</keyword>
<evidence type="ECO:0000259" key="2">
    <source>
        <dbReference type="Pfam" id="PF13511"/>
    </source>
</evidence>
<dbReference type="eggNOG" id="ENOG5031T2B">
    <property type="taxonomic scope" value="Bacteria"/>
</dbReference>
<proteinExistence type="predicted"/>
<sequence length="136" mass="15770">MKRQYWALGLALALSNVDVSQSYADAVKWVDEKGRVHFGDRPPANTAVETEIVELKEAPKLGLTSEELNEQRKRVNDYRAELRRQEVEREQASRLPRTDEHKPATTPPTREECAMLHPNKTKDRVECFREAEQDMH</sequence>
<dbReference type="HOGENOM" id="CLU_1874438_0_0_6"/>
<evidence type="ECO:0000313" key="3">
    <source>
        <dbReference type="EMBL" id="ACR10758.1"/>
    </source>
</evidence>
<feature type="domain" description="DUF4124" evidence="2">
    <location>
        <begin position="28"/>
        <end position="55"/>
    </location>
</feature>
<dbReference type="STRING" id="377629.TERTU_1031"/>
<evidence type="ECO:0000313" key="4">
    <source>
        <dbReference type="Proteomes" id="UP000009080"/>
    </source>
</evidence>
<dbReference type="Pfam" id="PF13511">
    <property type="entry name" value="DUF4124"/>
    <property type="match status" value="1"/>
</dbReference>
<gene>
    <name evidence="3" type="ordered locus">TERTU_1031</name>
</gene>
<dbReference type="EMBL" id="CP001614">
    <property type="protein sequence ID" value="ACR10758.1"/>
    <property type="molecule type" value="Genomic_DNA"/>
</dbReference>
<dbReference type="RefSeq" id="WP_015816870.1">
    <property type="nucleotide sequence ID" value="NC_012997.1"/>
</dbReference>